<protein>
    <submittedName>
        <fullName evidence="1">Uncharacterized protein</fullName>
    </submittedName>
</protein>
<dbReference type="AlphaFoldDB" id="A0A8J3WY43"/>
<evidence type="ECO:0000313" key="1">
    <source>
        <dbReference type="EMBL" id="GII05513.1"/>
    </source>
</evidence>
<comment type="caution">
    <text evidence="1">The sequence shown here is derived from an EMBL/GenBank/DDBJ whole genome shotgun (WGS) entry which is preliminary data.</text>
</comment>
<reference evidence="1" key="1">
    <citation type="submission" date="2021-01" db="EMBL/GenBank/DDBJ databases">
        <title>Whole genome shotgun sequence of Planobispora takensis NBRC 109077.</title>
        <authorList>
            <person name="Komaki H."/>
            <person name="Tamura T."/>
        </authorList>
    </citation>
    <scope>NUCLEOTIDE SEQUENCE</scope>
    <source>
        <strain evidence="1">NBRC 109077</strain>
    </source>
</reference>
<accession>A0A8J3WY43</accession>
<proteinExistence type="predicted"/>
<gene>
    <name evidence="1" type="ORF">Pta02_75210</name>
</gene>
<keyword evidence="2" id="KW-1185">Reference proteome</keyword>
<sequence>MSADLSQLELAALMLDGVHFGEHTCIVALGIGVDGSKHPLALAEGFTENATLARELVVSLREPRTLRSTNPIESMISICRDHAINVKNWKNGQMALRWCAAGMAEAAKQFRRVDGFLHLPKLQAALQRHVAPQKTASGCYNENVA</sequence>
<evidence type="ECO:0000313" key="2">
    <source>
        <dbReference type="Proteomes" id="UP000634476"/>
    </source>
</evidence>
<dbReference type="Proteomes" id="UP000634476">
    <property type="component" value="Unassembled WGS sequence"/>
</dbReference>
<dbReference type="EMBL" id="BOOK01000070">
    <property type="protein sequence ID" value="GII05513.1"/>
    <property type="molecule type" value="Genomic_DNA"/>
</dbReference>
<name>A0A8J3WY43_9ACTN</name>
<organism evidence="1 2">
    <name type="scientific">Planobispora takensis</name>
    <dbReference type="NCBI Taxonomy" id="1367882"/>
    <lineage>
        <taxon>Bacteria</taxon>
        <taxon>Bacillati</taxon>
        <taxon>Actinomycetota</taxon>
        <taxon>Actinomycetes</taxon>
        <taxon>Streptosporangiales</taxon>
        <taxon>Streptosporangiaceae</taxon>
        <taxon>Planobispora</taxon>
    </lineage>
</organism>